<evidence type="ECO:0000256" key="6">
    <source>
        <dbReference type="ARBA" id="ARBA00022679"/>
    </source>
</evidence>
<dbReference type="InterPro" id="IPR045229">
    <property type="entry name" value="TPP_enz"/>
</dbReference>
<evidence type="ECO:0000256" key="5">
    <source>
        <dbReference type="ARBA" id="ARBA00022605"/>
    </source>
</evidence>
<dbReference type="EC" id="2.2.1.6" evidence="4 12"/>
<dbReference type="FunFam" id="3.40.50.1220:FF:000008">
    <property type="entry name" value="Acetolactate synthase"/>
    <property type="match status" value="1"/>
</dbReference>
<dbReference type="SUPFAM" id="SSF52467">
    <property type="entry name" value="DHS-like NAD/FAD-binding domain"/>
    <property type="match status" value="1"/>
</dbReference>
<dbReference type="UniPathway" id="UPA00047">
    <property type="reaction ID" value="UER00055"/>
</dbReference>
<dbReference type="GO" id="GO:0050660">
    <property type="term" value="F:flavin adenine dinucleotide binding"/>
    <property type="evidence" value="ECO:0007669"/>
    <property type="project" value="InterPro"/>
</dbReference>
<dbReference type="EMBL" id="WBKH01000001">
    <property type="protein sequence ID" value="KAB1479889.1"/>
    <property type="molecule type" value="Genomic_DNA"/>
</dbReference>
<dbReference type="GO" id="GO:0009097">
    <property type="term" value="P:isoleucine biosynthetic process"/>
    <property type="evidence" value="ECO:0007669"/>
    <property type="project" value="UniProtKB-UniPathway"/>
</dbReference>
<evidence type="ECO:0000259" key="14">
    <source>
        <dbReference type="Pfam" id="PF02775"/>
    </source>
</evidence>
<dbReference type="GO" id="GO:0000287">
    <property type="term" value="F:magnesium ion binding"/>
    <property type="evidence" value="ECO:0007669"/>
    <property type="project" value="UniProtKB-UniRule"/>
</dbReference>
<keyword evidence="10 12" id="KW-0100">Branched-chain amino acid biosynthesis</keyword>
<comment type="pathway">
    <text evidence="2 12">Amino-acid biosynthesis; L-valine biosynthesis; L-valine from pyruvate: step 1/4.</text>
</comment>
<proteinExistence type="inferred from homology"/>
<dbReference type="CDD" id="cd07035">
    <property type="entry name" value="TPP_PYR_POX_like"/>
    <property type="match status" value="1"/>
</dbReference>
<evidence type="ECO:0000256" key="4">
    <source>
        <dbReference type="ARBA" id="ARBA00013145"/>
    </source>
</evidence>
<evidence type="ECO:0000313" key="16">
    <source>
        <dbReference type="EMBL" id="KAB1479889.1"/>
    </source>
</evidence>
<dbReference type="FunFam" id="3.40.50.970:FF:000007">
    <property type="entry name" value="Acetolactate synthase"/>
    <property type="match status" value="1"/>
</dbReference>
<dbReference type="Pfam" id="PF02776">
    <property type="entry name" value="TPP_enzyme_N"/>
    <property type="match status" value="1"/>
</dbReference>
<dbReference type="Pfam" id="PF00205">
    <property type="entry name" value="TPP_enzyme_M"/>
    <property type="match status" value="1"/>
</dbReference>
<comment type="cofactor">
    <cofactor evidence="12">
        <name>thiamine diphosphate</name>
        <dbReference type="ChEBI" id="CHEBI:58937"/>
    </cofactor>
    <text evidence="12">Binds 1 thiamine pyrophosphate per subunit.</text>
</comment>
<dbReference type="GO" id="GO:0030976">
    <property type="term" value="F:thiamine pyrophosphate binding"/>
    <property type="evidence" value="ECO:0007669"/>
    <property type="project" value="UniProtKB-UniRule"/>
</dbReference>
<gene>
    <name evidence="16" type="primary">ilvB</name>
    <name evidence="16" type="ORF">F8R14_01065</name>
</gene>
<dbReference type="Pfam" id="PF02775">
    <property type="entry name" value="TPP_enzyme_C"/>
    <property type="match status" value="1"/>
</dbReference>
<comment type="pathway">
    <text evidence="1 12">Amino-acid biosynthesis; L-isoleucine biosynthesis; L-isoleucine from 2-oxobutanoate: step 1/4.</text>
</comment>
<dbReference type="Gene3D" id="3.40.50.970">
    <property type="match status" value="2"/>
</dbReference>
<evidence type="ECO:0000256" key="1">
    <source>
        <dbReference type="ARBA" id="ARBA00004974"/>
    </source>
</evidence>
<dbReference type="UniPathway" id="UPA00049">
    <property type="reaction ID" value="UER00059"/>
</dbReference>
<dbReference type="GO" id="GO:0005948">
    <property type="term" value="C:acetolactate synthase complex"/>
    <property type="evidence" value="ECO:0007669"/>
    <property type="project" value="TreeGrafter"/>
</dbReference>
<evidence type="ECO:0000256" key="9">
    <source>
        <dbReference type="ARBA" id="ARBA00023052"/>
    </source>
</evidence>
<dbReference type="InterPro" id="IPR012000">
    <property type="entry name" value="Thiamin_PyroP_enz_cen_dom"/>
</dbReference>
<keyword evidence="9 12" id="KW-0786">Thiamine pyrophosphate</keyword>
<dbReference type="Proteomes" id="UP000434554">
    <property type="component" value="Unassembled WGS sequence"/>
</dbReference>
<sequence length="587" mass="63696">MGDAMINGAHIVLETLHRLGVTDFFGYPGGAVIPIYDEIYKYPKLNHYFARHEQGAAHEADGYARATGKCGVCLATSGPGATNLVTGLMTAHMDSVPVLAITGQVGCALLGKDAFQESDIVGITMPITKNNYLVKSVRDLPRILREAYYIATTGRPGPVLVDIPKDVQLTEITRKEFDRLYEEPFELEGYEPNYKGHSKQVKKAAKVLKTAKRPLIIAGAGVLKSRASAELLELAEKMRIPVTNTLLGLGSFPGEHELFLGMLGMHGTAAANFATDEADVVLAAGIRFDDRIAGNPDAFCKNATIIHIDIDPAEIEKNRKVDVPIVGDVKQVLQSLNKELGLSANASKDGAKEALKTSHEAWLAQVGAWKEEYALRYNKQPDGTLPPQQVLAELNDLLKGDAIIVTDVGQHQMWAAQYFTYSTPNSIVTSGGAGTMGFGLPAAIGAQVGMPERKVVLVVGDGGFQMTAHELMLIKQYKLPVKIALLNNSYLGMVRQWQELFNDKRYSYVDLSCNPDFQTLAAAYGVRSVKIEGETDLKAKLKASLDANEGMLIECVVAREENVYPMIPAGMTVADMRGKEGVADDVE</sequence>
<evidence type="ECO:0000259" key="15">
    <source>
        <dbReference type="Pfam" id="PF02776"/>
    </source>
</evidence>
<dbReference type="PANTHER" id="PTHR18968:SF13">
    <property type="entry name" value="ACETOLACTATE SYNTHASE CATALYTIC SUBUNIT, MITOCHONDRIAL"/>
    <property type="match status" value="1"/>
</dbReference>
<evidence type="ECO:0000256" key="11">
    <source>
        <dbReference type="ARBA" id="ARBA00048670"/>
    </source>
</evidence>
<dbReference type="InterPro" id="IPR029035">
    <property type="entry name" value="DHS-like_NAD/FAD-binding_dom"/>
</dbReference>
<organism evidence="16 17">
    <name type="scientific">Veillonella seminalis</name>
    <dbReference type="NCBI Taxonomy" id="1502943"/>
    <lineage>
        <taxon>Bacteria</taxon>
        <taxon>Bacillati</taxon>
        <taxon>Bacillota</taxon>
        <taxon>Negativicutes</taxon>
        <taxon>Veillonellales</taxon>
        <taxon>Veillonellaceae</taxon>
        <taxon>Veillonella</taxon>
    </lineage>
</organism>
<feature type="domain" description="Thiamine pyrophosphate enzyme TPP-binding" evidence="14">
    <location>
        <begin position="407"/>
        <end position="555"/>
    </location>
</feature>
<dbReference type="InterPro" id="IPR000399">
    <property type="entry name" value="TPP-bd_CS"/>
</dbReference>
<evidence type="ECO:0000313" key="17">
    <source>
        <dbReference type="Proteomes" id="UP000434554"/>
    </source>
</evidence>
<keyword evidence="5 12" id="KW-0028">Amino-acid biosynthesis</keyword>
<keyword evidence="8 12" id="KW-0460">Magnesium</keyword>
<dbReference type="InterPro" id="IPR039368">
    <property type="entry name" value="AHAS_TPP"/>
</dbReference>
<accession>A0A833CDD6</accession>
<comment type="cofactor">
    <cofactor evidence="12">
        <name>Mg(2+)</name>
        <dbReference type="ChEBI" id="CHEBI:18420"/>
    </cofactor>
    <text evidence="12">Binds 1 Mg(2+) ion per subunit.</text>
</comment>
<protein>
    <recommendedName>
        <fullName evidence="4 12">Acetolactate synthase</fullName>
        <ecNumber evidence="4 12">2.2.1.6</ecNumber>
    </recommendedName>
</protein>
<dbReference type="Gene3D" id="3.40.50.1220">
    <property type="entry name" value="TPP-binding domain"/>
    <property type="match status" value="1"/>
</dbReference>
<evidence type="ECO:0000256" key="7">
    <source>
        <dbReference type="ARBA" id="ARBA00022723"/>
    </source>
</evidence>
<reference evidence="16 17" key="1">
    <citation type="submission" date="2019-09" db="EMBL/GenBank/DDBJ databases">
        <title>Draft genome sequence of 3 type strains from the CCUG.</title>
        <authorList>
            <person name="Pineiro-Iglesias B."/>
            <person name="Tunovic T."/>
            <person name="Unosson C."/>
            <person name="Inganas E."/>
            <person name="Ohlen M."/>
            <person name="Cardew S."/>
            <person name="Jensie-Markopoulos S."/>
            <person name="Salva-Serra F."/>
            <person name="Jaen-Luchoro D."/>
            <person name="Karlsson R."/>
            <person name="Svensson-Stadler L."/>
            <person name="Chun J."/>
            <person name="Moore E."/>
        </authorList>
    </citation>
    <scope>NUCLEOTIDE SEQUENCE [LARGE SCALE GENOMIC DNA]</scope>
    <source>
        <strain evidence="16 17">CCUG 65427</strain>
    </source>
</reference>
<keyword evidence="6 12" id="KW-0808">Transferase</keyword>
<dbReference type="InterPro" id="IPR012846">
    <property type="entry name" value="Acetolactate_synth_lsu"/>
</dbReference>
<dbReference type="GO" id="GO:0009099">
    <property type="term" value="P:L-valine biosynthetic process"/>
    <property type="evidence" value="ECO:0007669"/>
    <property type="project" value="UniProtKB-UniPathway"/>
</dbReference>
<comment type="catalytic activity">
    <reaction evidence="11 12">
        <text>2 pyruvate + H(+) = (2S)-2-acetolactate + CO2</text>
        <dbReference type="Rhea" id="RHEA:25249"/>
        <dbReference type="ChEBI" id="CHEBI:15361"/>
        <dbReference type="ChEBI" id="CHEBI:15378"/>
        <dbReference type="ChEBI" id="CHEBI:16526"/>
        <dbReference type="ChEBI" id="CHEBI:58476"/>
        <dbReference type="EC" id="2.2.1.6"/>
    </reaction>
</comment>
<dbReference type="InterPro" id="IPR029061">
    <property type="entry name" value="THDP-binding"/>
</dbReference>
<evidence type="ECO:0000256" key="3">
    <source>
        <dbReference type="ARBA" id="ARBA00007812"/>
    </source>
</evidence>
<evidence type="ECO:0000256" key="8">
    <source>
        <dbReference type="ARBA" id="ARBA00022842"/>
    </source>
</evidence>
<dbReference type="SUPFAM" id="SSF52518">
    <property type="entry name" value="Thiamin diphosphate-binding fold (THDP-binding)"/>
    <property type="match status" value="2"/>
</dbReference>
<dbReference type="CDD" id="cd02015">
    <property type="entry name" value="TPP_AHAS"/>
    <property type="match status" value="1"/>
</dbReference>
<comment type="similarity">
    <text evidence="3 12">Belongs to the TPP enzyme family.</text>
</comment>
<keyword evidence="7 12" id="KW-0479">Metal-binding</keyword>
<dbReference type="AlphaFoldDB" id="A0A833CDD6"/>
<feature type="domain" description="Thiamine pyrophosphate enzyme central" evidence="13">
    <location>
        <begin position="201"/>
        <end position="336"/>
    </location>
</feature>
<dbReference type="InterPro" id="IPR012001">
    <property type="entry name" value="Thiamin_PyroP_enz_TPP-bd_dom"/>
</dbReference>
<evidence type="ECO:0000256" key="2">
    <source>
        <dbReference type="ARBA" id="ARBA00005025"/>
    </source>
</evidence>
<dbReference type="PANTHER" id="PTHR18968">
    <property type="entry name" value="THIAMINE PYROPHOSPHATE ENZYMES"/>
    <property type="match status" value="1"/>
</dbReference>
<dbReference type="NCBIfam" id="TIGR00118">
    <property type="entry name" value="acolac_lg"/>
    <property type="match status" value="1"/>
</dbReference>
<evidence type="ECO:0000259" key="13">
    <source>
        <dbReference type="Pfam" id="PF00205"/>
    </source>
</evidence>
<name>A0A833CDD6_9FIRM</name>
<dbReference type="GeneID" id="83054175"/>
<dbReference type="PROSITE" id="PS00187">
    <property type="entry name" value="TPP_ENZYMES"/>
    <property type="match status" value="1"/>
</dbReference>
<feature type="domain" description="Thiamine pyrophosphate enzyme N-terminal TPP-binding" evidence="15">
    <location>
        <begin position="7"/>
        <end position="121"/>
    </location>
</feature>
<evidence type="ECO:0000256" key="10">
    <source>
        <dbReference type="ARBA" id="ARBA00023304"/>
    </source>
</evidence>
<comment type="caution">
    <text evidence="16">The sequence shown here is derived from an EMBL/GenBank/DDBJ whole genome shotgun (WGS) entry which is preliminary data.</text>
</comment>
<evidence type="ECO:0000256" key="12">
    <source>
        <dbReference type="RuleBase" id="RU003591"/>
    </source>
</evidence>
<dbReference type="RefSeq" id="WP_127006921.1">
    <property type="nucleotide sequence ID" value="NZ_RQUZ01000001.1"/>
</dbReference>
<dbReference type="InterPro" id="IPR011766">
    <property type="entry name" value="TPP_enzyme_TPP-bd"/>
</dbReference>
<dbReference type="GO" id="GO:0003984">
    <property type="term" value="F:acetolactate synthase activity"/>
    <property type="evidence" value="ECO:0007669"/>
    <property type="project" value="UniProtKB-EC"/>
</dbReference>